<dbReference type="Proteomes" id="UP000694865">
    <property type="component" value="Unplaced"/>
</dbReference>
<comment type="similarity">
    <text evidence="3 11">Belongs to the CND2 (condensin subunit 2) family.</text>
</comment>
<keyword evidence="7 11" id="KW-0132">Cell division</keyword>
<evidence type="ECO:0000256" key="8">
    <source>
        <dbReference type="ARBA" id="ARBA00022776"/>
    </source>
</evidence>
<evidence type="ECO:0000256" key="1">
    <source>
        <dbReference type="ARBA" id="ARBA00004286"/>
    </source>
</evidence>
<dbReference type="PIRSF" id="PIRSF017126">
    <property type="entry name" value="Condensin_H"/>
    <property type="match status" value="1"/>
</dbReference>
<evidence type="ECO:0000256" key="3">
    <source>
        <dbReference type="ARBA" id="ARBA00009471"/>
    </source>
</evidence>
<reference evidence="14" key="1">
    <citation type="submission" date="2025-08" db="UniProtKB">
        <authorList>
            <consortium name="RefSeq"/>
        </authorList>
    </citation>
    <scope>IDENTIFICATION</scope>
    <source>
        <tissue evidence="14">Testes</tissue>
    </source>
</reference>
<comment type="function">
    <text evidence="11">Regulatory subunit of the condensin complex, a complex required for conversion of interphase chromatin into mitotic-like condense chromosomes.</text>
</comment>
<proteinExistence type="inferred from homology"/>
<keyword evidence="13" id="KW-1185">Reference proteome</keyword>
<feature type="region of interest" description="Disordered" evidence="12">
    <location>
        <begin position="1"/>
        <end position="29"/>
    </location>
</feature>
<evidence type="ECO:0000313" key="13">
    <source>
        <dbReference type="Proteomes" id="UP000694865"/>
    </source>
</evidence>
<feature type="compositionally biased region" description="Basic residues" evidence="12">
    <location>
        <begin position="200"/>
        <end position="209"/>
    </location>
</feature>
<feature type="compositionally biased region" description="Polar residues" evidence="12">
    <location>
        <begin position="12"/>
        <end position="29"/>
    </location>
</feature>
<dbReference type="PANTHER" id="PTHR13108:SF9">
    <property type="entry name" value="CONDENSIN COMPLEX SUBUNIT 2"/>
    <property type="match status" value="1"/>
</dbReference>
<feature type="region of interest" description="Disordered" evidence="12">
    <location>
        <begin position="174"/>
        <end position="209"/>
    </location>
</feature>
<keyword evidence="5" id="KW-0158">Chromosome</keyword>
<feature type="region of interest" description="Disordered" evidence="12">
    <location>
        <begin position="50"/>
        <end position="87"/>
    </location>
</feature>
<dbReference type="GeneID" id="102806547"/>
<evidence type="ECO:0000313" key="14">
    <source>
        <dbReference type="RefSeq" id="XP_006825955.1"/>
    </source>
</evidence>
<evidence type="ECO:0000256" key="10">
    <source>
        <dbReference type="ARBA" id="ARBA00023306"/>
    </source>
</evidence>
<dbReference type="RefSeq" id="XP_006825955.1">
    <property type="nucleotide sequence ID" value="XM_006825892.1"/>
</dbReference>
<evidence type="ECO:0000256" key="5">
    <source>
        <dbReference type="ARBA" id="ARBA00022454"/>
    </source>
</evidence>
<gene>
    <name evidence="14" type="primary">LOC102806547</name>
</gene>
<keyword evidence="9 11" id="KW-0226">DNA condensation</keyword>
<name>A0ABM0N114_SACKO</name>
<protein>
    <recommendedName>
        <fullName evidence="4 11">Condensin complex subunit 2</fullName>
    </recommendedName>
</protein>
<evidence type="ECO:0000256" key="6">
    <source>
        <dbReference type="ARBA" id="ARBA00022490"/>
    </source>
</evidence>
<evidence type="ECO:0000256" key="4">
    <source>
        <dbReference type="ARBA" id="ARBA00016065"/>
    </source>
</evidence>
<sequence>MPTVQEEMMSPLPNNHLPSTPASDFISPTTKRHRGFAANQSPMLRNVLINDDAEERKQRRRSKVLEMQRSLESPVATPGDRRRISTDTSTLSNVQVTEHYSNCIKLSAENKINAKNAFHLHLIDYMSDLIKKKEKDGGMTNFQVASCTLDASAKIYAGRVDSIHADAYKMLGGLGRDSDKRTEGDGPGVGDDDDDDDLQKKKKHKRMRKKNTIETNLNNIKGNHLQMDFEVDPLFQQTSAEFDEGGTSGLLLNHLCFNDDECQLLLDSNSIANLSTLTYTKDDETSLLNVSDIKAIYKSLNFDKQICAEFAGFEFTNWNDTDEDTMTNMLSKMSNHEHAFDMTAIPEPIDDMSAQDLPPDVGGCDFSDDEDMGGDGCIPGGTTENIILMADDKEAQMAQNAQNKIITDGTIGELCLQLASEPTEYSYFNLDMLTTWAGPEHWKLKPKPRDSSSHVSDKKRKDRKAYFKIDFDEDINFDKLFTVTKVTTTLTKTTVEKWRETAITLPADLHYNPDNLFRLFGQPKVMVKRQAETETENESLDDDIENYNYENENDCNNFCPSVEDDDEIDGMSAGGSDISQNTNFQNSFGVNESVFDASLLQGDHLVAQPHKVARIDIQYARTAKKMDVKKLKYSMWNILTTAEETENTALNGMSEKTSVAGKQSFKDLYSVLPAKISTTMAKNLSIPMCFVCLLHLANEKTLKIEDIETFSDLIISQDSF</sequence>
<keyword evidence="8 11" id="KW-0498">Mitosis</keyword>
<keyword evidence="10 11" id="KW-0131">Cell cycle</keyword>
<evidence type="ECO:0000256" key="11">
    <source>
        <dbReference type="PIRNR" id="PIRNR017126"/>
    </source>
</evidence>
<evidence type="ECO:0000256" key="2">
    <source>
        <dbReference type="ARBA" id="ARBA00004496"/>
    </source>
</evidence>
<dbReference type="PANTHER" id="PTHR13108">
    <property type="entry name" value="CONDENSIN COMPLEX SUBUNIT 2"/>
    <property type="match status" value="1"/>
</dbReference>
<organism evidence="13 14">
    <name type="scientific">Saccoglossus kowalevskii</name>
    <name type="common">Acorn worm</name>
    <dbReference type="NCBI Taxonomy" id="10224"/>
    <lineage>
        <taxon>Eukaryota</taxon>
        <taxon>Metazoa</taxon>
        <taxon>Hemichordata</taxon>
        <taxon>Enteropneusta</taxon>
        <taxon>Harrimaniidae</taxon>
        <taxon>Saccoglossus</taxon>
    </lineage>
</organism>
<evidence type="ECO:0000256" key="7">
    <source>
        <dbReference type="ARBA" id="ARBA00022618"/>
    </source>
</evidence>
<dbReference type="Pfam" id="PF05786">
    <property type="entry name" value="Cnd2"/>
    <property type="match status" value="1"/>
</dbReference>
<keyword evidence="6" id="KW-0963">Cytoplasm</keyword>
<accession>A0ABM0N114</accession>
<comment type="subcellular location">
    <subcellularLocation>
        <location evidence="1">Chromosome</location>
    </subcellularLocation>
    <subcellularLocation>
        <location evidence="2">Cytoplasm</location>
    </subcellularLocation>
</comment>
<dbReference type="InterPro" id="IPR022816">
    <property type="entry name" value="Condensin_barren_su2"/>
</dbReference>
<evidence type="ECO:0000256" key="9">
    <source>
        <dbReference type="ARBA" id="ARBA00023067"/>
    </source>
</evidence>
<evidence type="ECO:0000256" key="12">
    <source>
        <dbReference type="SAM" id="MobiDB-lite"/>
    </source>
</evidence>